<keyword evidence="2" id="KW-1185">Reference proteome</keyword>
<proteinExistence type="predicted"/>
<comment type="caution">
    <text evidence="1">The sequence shown here is derived from an EMBL/GenBank/DDBJ whole genome shotgun (WGS) entry which is preliminary data.</text>
</comment>
<evidence type="ECO:0000313" key="1">
    <source>
        <dbReference type="EMBL" id="KAH7920060.1"/>
    </source>
</evidence>
<reference evidence="1" key="1">
    <citation type="journal article" date="2021" name="New Phytol.">
        <title>Evolutionary innovations through gain and loss of genes in the ectomycorrhizal Boletales.</title>
        <authorList>
            <person name="Wu G."/>
            <person name="Miyauchi S."/>
            <person name="Morin E."/>
            <person name="Kuo A."/>
            <person name="Drula E."/>
            <person name="Varga T."/>
            <person name="Kohler A."/>
            <person name="Feng B."/>
            <person name="Cao Y."/>
            <person name="Lipzen A."/>
            <person name="Daum C."/>
            <person name="Hundley H."/>
            <person name="Pangilinan J."/>
            <person name="Johnson J."/>
            <person name="Barry K."/>
            <person name="LaButti K."/>
            <person name="Ng V."/>
            <person name="Ahrendt S."/>
            <person name="Min B."/>
            <person name="Choi I.G."/>
            <person name="Park H."/>
            <person name="Plett J.M."/>
            <person name="Magnuson J."/>
            <person name="Spatafora J.W."/>
            <person name="Nagy L.G."/>
            <person name="Henrissat B."/>
            <person name="Grigoriev I.V."/>
            <person name="Yang Z.L."/>
            <person name="Xu J."/>
            <person name="Martin F.M."/>
        </authorList>
    </citation>
    <scope>NUCLEOTIDE SEQUENCE</scope>
    <source>
        <strain evidence="1">KUC20120723A-06</strain>
    </source>
</reference>
<organism evidence="1 2">
    <name type="scientific">Leucogyrophana mollusca</name>
    <dbReference type="NCBI Taxonomy" id="85980"/>
    <lineage>
        <taxon>Eukaryota</taxon>
        <taxon>Fungi</taxon>
        <taxon>Dikarya</taxon>
        <taxon>Basidiomycota</taxon>
        <taxon>Agaricomycotina</taxon>
        <taxon>Agaricomycetes</taxon>
        <taxon>Agaricomycetidae</taxon>
        <taxon>Boletales</taxon>
        <taxon>Boletales incertae sedis</taxon>
        <taxon>Leucogyrophana</taxon>
    </lineage>
</organism>
<dbReference type="EMBL" id="MU266607">
    <property type="protein sequence ID" value="KAH7920060.1"/>
    <property type="molecule type" value="Genomic_DNA"/>
</dbReference>
<evidence type="ECO:0000313" key="2">
    <source>
        <dbReference type="Proteomes" id="UP000790709"/>
    </source>
</evidence>
<protein>
    <submittedName>
        <fullName evidence="1">Uncharacterized protein</fullName>
    </submittedName>
</protein>
<name>A0ACB8B3D8_9AGAM</name>
<accession>A0ACB8B3D8</accession>
<dbReference type="Proteomes" id="UP000790709">
    <property type="component" value="Unassembled WGS sequence"/>
</dbReference>
<gene>
    <name evidence="1" type="ORF">BV22DRAFT_827255</name>
</gene>
<sequence>MASFRVRGPLRSARTDGVRFAHKAGPCEMGFRAPRKFEPFVVAPLTPTSKYRHNRHTVNCGEVHIPYCGILKDFMLIDCGPSAAWSVAPSAALPHHCPFPKPYRLRRRSTFRRRFSCEFRPIESSVVIMADWCVERVLLTSPQLSRRCKENIYTHARANREINLTGRVSFKRFCLLGKLLLVAGQKMIFEQSYTPSRADASGFSQNSRFRAVQIVPALELWS</sequence>